<dbReference type="PANTHER" id="PTHR40266:SF2">
    <property type="entry name" value="TOXIN HIGB-1"/>
    <property type="match status" value="1"/>
</dbReference>
<protein>
    <submittedName>
        <fullName evidence="1">Type II toxin-antitoxin system RelE/ParE family toxin</fullName>
    </submittedName>
</protein>
<dbReference type="Proteomes" id="UP000593719">
    <property type="component" value="Chromosome"/>
</dbReference>
<accession>A0A7M1B2I8</accession>
<dbReference type="EMBL" id="CP041235">
    <property type="protein sequence ID" value="QOP43944.1"/>
    <property type="molecule type" value="Genomic_DNA"/>
</dbReference>
<name>A0A7M1B2I8_9BACT</name>
<dbReference type="AlphaFoldDB" id="A0A7M1B2I8"/>
<proteinExistence type="predicted"/>
<dbReference type="SUPFAM" id="SSF143011">
    <property type="entry name" value="RelE-like"/>
    <property type="match status" value="1"/>
</dbReference>
<dbReference type="Gene3D" id="3.30.2310.20">
    <property type="entry name" value="RelE-like"/>
    <property type="match status" value="1"/>
</dbReference>
<gene>
    <name evidence="1" type="ORF">FJR45_08280</name>
</gene>
<dbReference type="PANTHER" id="PTHR40266">
    <property type="entry name" value="TOXIN HIGB-1"/>
    <property type="match status" value="1"/>
</dbReference>
<dbReference type="KEGG" id="ssei:FJR45_08280"/>
<keyword evidence="2" id="KW-1185">Reference proteome</keyword>
<dbReference type="InterPro" id="IPR007711">
    <property type="entry name" value="HigB-1"/>
</dbReference>
<evidence type="ECO:0000313" key="2">
    <source>
        <dbReference type="Proteomes" id="UP000593719"/>
    </source>
</evidence>
<organism evidence="1 2">
    <name type="scientific">Sulfurimonas sediminis</name>
    <dbReference type="NCBI Taxonomy" id="2590020"/>
    <lineage>
        <taxon>Bacteria</taxon>
        <taxon>Pseudomonadati</taxon>
        <taxon>Campylobacterota</taxon>
        <taxon>Epsilonproteobacteria</taxon>
        <taxon>Campylobacterales</taxon>
        <taxon>Sulfurimonadaceae</taxon>
        <taxon>Sulfurimonas</taxon>
    </lineage>
</organism>
<reference evidence="1 2" key="1">
    <citation type="submission" date="2019-06" db="EMBL/GenBank/DDBJ databases">
        <title>Sulfurimonas gotlandica sp. nov., a chemoautotrophic and psychrotolerant epsilonproteobacterium isolated from a pelagic redoxcline, and an emended description of the genus Sulfurimonas.</title>
        <authorList>
            <person name="Wang S."/>
            <person name="Jiang L."/>
            <person name="Shao Z."/>
        </authorList>
    </citation>
    <scope>NUCLEOTIDE SEQUENCE [LARGE SCALE GENOMIC DNA]</scope>
    <source>
        <strain evidence="1 2">S2-6</strain>
    </source>
</reference>
<sequence>MIQSFKCKYTKQLFNGKYQKKFSQVVNNIGKRKLDMLDAAFALEDLKVSPSNHLEQLQGDLKGFYSIRINNQFRLIFKFENSNAYDVYIDDYHK</sequence>
<dbReference type="Pfam" id="PF05015">
    <property type="entry name" value="HigB-like_toxin"/>
    <property type="match status" value="1"/>
</dbReference>
<evidence type="ECO:0000313" key="1">
    <source>
        <dbReference type="EMBL" id="QOP43944.1"/>
    </source>
</evidence>
<dbReference type="InterPro" id="IPR035093">
    <property type="entry name" value="RelE/ParE_toxin_dom_sf"/>
</dbReference>
<dbReference type="RefSeq" id="WP_193150128.1">
    <property type="nucleotide sequence ID" value="NZ_CP041235.1"/>
</dbReference>